<dbReference type="EMBL" id="CAJVCH010529026">
    <property type="protein sequence ID" value="CAG7823288.1"/>
    <property type="molecule type" value="Genomic_DNA"/>
</dbReference>
<evidence type="ECO:0000313" key="10">
    <source>
        <dbReference type="Proteomes" id="UP000708208"/>
    </source>
</evidence>
<evidence type="ECO:0000256" key="3">
    <source>
        <dbReference type="ARBA" id="ARBA00023125"/>
    </source>
</evidence>
<protein>
    <recommendedName>
        <fullName evidence="8">BZIP domain-containing protein</fullName>
    </recommendedName>
</protein>
<sequence>RPHPQIITSSTGDLSTYRFLEGILKDESFDILDGGVTPVFNFSDDNWCLDEDKFLESIRYGDKIPGDTLDEVEVDTTEVIDVDTSEVISYNLTDDVLSPCSASSGSVSSDQYEDHNHNVKVVQLVGILPPGVKVRTGHVRYQQAIQILQPEEMVEEEVMDASPASASDPTTYHELKLSDEEKRLLSKEGIALPTHYPLTKFEERELKRIRRKIRNKISAQDSRKRKKEYLDKLQQKVQEVEEEKTNLAKKVRSLEIANSKLSAQVKRLQIALTNATKTPPPSTNQGVQHSVVPAATTLLVLILSLALVVLPTVQNKKQADVENAVMSAFDDSNPNTSLPGRSRTMMGVGVSTNKVTRPAYDDWSSEEIDEPLMKIPRFSFQQPGLDKSGSGLNGPGFSPLDTHVGSKMKGLRQGPFYSDLMNELDD</sequence>
<keyword evidence="3" id="KW-0238">DNA-binding</keyword>
<accession>A0A8J2PHF9</accession>
<comment type="subcellular location">
    <subcellularLocation>
        <location evidence="1">Nucleus</location>
    </subcellularLocation>
</comment>
<feature type="non-terminal residue" evidence="9">
    <location>
        <position position="1"/>
    </location>
</feature>
<evidence type="ECO:0000313" key="9">
    <source>
        <dbReference type="EMBL" id="CAG7823288.1"/>
    </source>
</evidence>
<feature type="domain" description="BZIP" evidence="8">
    <location>
        <begin position="205"/>
        <end position="268"/>
    </location>
</feature>
<keyword evidence="6" id="KW-0175">Coiled coil</keyword>
<dbReference type="PANTHER" id="PTHR46004">
    <property type="entry name" value="CYCLIC AMP RESPONSE ELEMENT-BINDING PROTEIN A"/>
    <property type="match status" value="1"/>
</dbReference>
<name>A0A8J2PHF9_9HEXA</name>
<evidence type="ECO:0000256" key="4">
    <source>
        <dbReference type="ARBA" id="ARBA00023163"/>
    </source>
</evidence>
<evidence type="ECO:0000256" key="6">
    <source>
        <dbReference type="SAM" id="Coils"/>
    </source>
</evidence>
<dbReference type="PANTHER" id="PTHR46004:SF3">
    <property type="entry name" value="CYCLIC AMP RESPONSE ELEMENT-BINDING PROTEIN A"/>
    <property type="match status" value="1"/>
</dbReference>
<dbReference type="GO" id="GO:0005634">
    <property type="term" value="C:nucleus"/>
    <property type="evidence" value="ECO:0007669"/>
    <property type="project" value="UniProtKB-SubCell"/>
</dbReference>
<feature type="region of interest" description="Disordered" evidence="7">
    <location>
        <begin position="384"/>
        <end position="412"/>
    </location>
</feature>
<keyword evidence="5" id="KW-0539">Nucleus</keyword>
<dbReference type="PROSITE" id="PS50217">
    <property type="entry name" value="BZIP"/>
    <property type="match status" value="1"/>
</dbReference>
<evidence type="ECO:0000256" key="7">
    <source>
        <dbReference type="SAM" id="MobiDB-lite"/>
    </source>
</evidence>
<keyword evidence="4" id="KW-0804">Transcription</keyword>
<dbReference type="CDD" id="cd14689">
    <property type="entry name" value="bZIP_CREB3"/>
    <property type="match status" value="1"/>
</dbReference>
<proteinExistence type="predicted"/>
<evidence type="ECO:0000256" key="2">
    <source>
        <dbReference type="ARBA" id="ARBA00023015"/>
    </source>
</evidence>
<dbReference type="OrthoDB" id="674948at2759"/>
<keyword evidence="2" id="KW-0805">Transcription regulation</keyword>
<dbReference type="Pfam" id="PF00170">
    <property type="entry name" value="bZIP_1"/>
    <property type="match status" value="1"/>
</dbReference>
<organism evidence="9 10">
    <name type="scientific">Allacma fusca</name>
    <dbReference type="NCBI Taxonomy" id="39272"/>
    <lineage>
        <taxon>Eukaryota</taxon>
        <taxon>Metazoa</taxon>
        <taxon>Ecdysozoa</taxon>
        <taxon>Arthropoda</taxon>
        <taxon>Hexapoda</taxon>
        <taxon>Collembola</taxon>
        <taxon>Symphypleona</taxon>
        <taxon>Sminthuridae</taxon>
        <taxon>Allacma</taxon>
    </lineage>
</organism>
<dbReference type="GO" id="GO:0035497">
    <property type="term" value="F:cAMP response element binding"/>
    <property type="evidence" value="ECO:0007669"/>
    <property type="project" value="TreeGrafter"/>
</dbReference>
<evidence type="ECO:0000256" key="5">
    <source>
        <dbReference type="ARBA" id="ARBA00023242"/>
    </source>
</evidence>
<dbReference type="GO" id="GO:0000981">
    <property type="term" value="F:DNA-binding transcription factor activity, RNA polymerase II-specific"/>
    <property type="evidence" value="ECO:0007669"/>
    <property type="project" value="TreeGrafter"/>
</dbReference>
<dbReference type="InterPro" id="IPR004827">
    <property type="entry name" value="bZIP"/>
</dbReference>
<comment type="caution">
    <text evidence="9">The sequence shown here is derived from an EMBL/GenBank/DDBJ whole genome shotgun (WGS) entry which is preliminary data.</text>
</comment>
<dbReference type="SMART" id="SM00338">
    <property type="entry name" value="BRLZ"/>
    <property type="match status" value="1"/>
</dbReference>
<dbReference type="Proteomes" id="UP000708208">
    <property type="component" value="Unassembled WGS sequence"/>
</dbReference>
<keyword evidence="10" id="KW-1185">Reference proteome</keyword>
<feature type="coiled-coil region" evidence="6">
    <location>
        <begin position="219"/>
        <end position="278"/>
    </location>
</feature>
<evidence type="ECO:0000256" key="1">
    <source>
        <dbReference type="ARBA" id="ARBA00004123"/>
    </source>
</evidence>
<dbReference type="AlphaFoldDB" id="A0A8J2PHF9"/>
<gene>
    <name evidence="9" type="ORF">AFUS01_LOCUS33512</name>
</gene>
<reference evidence="9" key="1">
    <citation type="submission" date="2021-06" db="EMBL/GenBank/DDBJ databases">
        <authorList>
            <person name="Hodson N. C."/>
            <person name="Mongue J. A."/>
            <person name="Jaron S. K."/>
        </authorList>
    </citation>
    <scope>NUCLEOTIDE SEQUENCE</scope>
</reference>
<evidence type="ECO:0000259" key="8">
    <source>
        <dbReference type="PROSITE" id="PS50217"/>
    </source>
</evidence>